<evidence type="ECO:0000256" key="3">
    <source>
        <dbReference type="ARBA" id="ARBA00004496"/>
    </source>
</evidence>
<name>A0ABM1S474_LIMPO</name>
<dbReference type="PANTHER" id="PTHR46822">
    <property type="entry name" value="COILED-COIL ALPHA-HELICAL ROD PROTEIN 1"/>
    <property type="match status" value="1"/>
</dbReference>
<evidence type="ECO:0000256" key="11">
    <source>
        <dbReference type="SAM" id="Coils"/>
    </source>
</evidence>
<dbReference type="GeneID" id="106456930"/>
<evidence type="ECO:0000256" key="9">
    <source>
        <dbReference type="ARBA" id="ARBA00023242"/>
    </source>
</evidence>
<feature type="compositionally biased region" description="Polar residues" evidence="12">
    <location>
        <begin position="565"/>
        <end position="580"/>
    </location>
</feature>
<evidence type="ECO:0000256" key="12">
    <source>
        <dbReference type="SAM" id="MobiDB-lite"/>
    </source>
</evidence>
<organism evidence="13 14">
    <name type="scientific">Limulus polyphemus</name>
    <name type="common">Atlantic horseshoe crab</name>
    <dbReference type="NCBI Taxonomy" id="6850"/>
    <lineage>
        <taxon>Eukaryota</taxon>
        <taxon>Metazoa</taxon>
        <taxon>Ecdysozoa</taxon>
        <taxon>Arthropoda</taxon>
        <taxon>Chelicerata</taxon>
        <taxon>Merostomata</taxon>
        <taxon>Xiphosura</taxon>
        <taxon>Limulidae</taxon>
        <taxon>Limulus</taxon>
    </lineage>
</organism>
<evidence type="ECO:0000313" key="17">
    <source>
        <dbReference type="RefSeq" id="XP_022238433.1"/>
    </source>
</evidence>
<evidence type="ECO:0000313" key="15">
    <source>
        <dbReference type="RefSeq" id="XP_022238430.1"/>
    </source>
</evidence>
<sequence>MNDDKFNQRDTLLTPVWFERNRSLCNPKRIDILQKKPCLGINIENDTTETGFNKIEERNEREQKNDGKCQLEDEVENFKKQIRILHDELVLKQSDLDKLHVYVGTQVTPQVRDLEDESTKEWKKQLESQIEKLQKERDKLLNSQTQFKIRINAMENIISLQQRWQMKNCEEKEANKCNAETLLTRWRHKVYALLVQQKTTDIIHKEELAKNNFQIKSLQDEKETCFHESKLLLSSLENRTAEVNLEKLKVQNLEDKLYHVLQKERELQQLQTKHEGALSRIESSFRSFFSEMTCHEKSFVSSLKMLKELDTRLTFAVSRLDLLKELSIQLQMADKKTCQQSNLNENKSDKEMSDNDPLPFNILEEELHHLRQEQEVLLKRLRADRQKWQEMYTMQEENTKETVKALRERLEETEVQLLEERKKKARLMEEQSKYKTEAEEAKCTIQQLANELESKKENNAIAFNNQQIKHQNQIIELETKLEEARREQVKAIIAQQHAERETNIIKHELEEKLTGFKESSQSEMIQLKNRLQSLEREKNVLTAVIHHYGLTDQFKSARKSPLPLKTTSLDMSQPSKNLSSGIVGKKKPEENIQTFHHPDLQLIKDTTKKPVDKEGVDEIKDMLKELSSTIKNISEDGIDVSTQQ</sequence>
<comment type="function">
    <text evidence="1">May be a regulator of keratinocyte proliferation or differentiation.</text>
</comment>
<proteinExistence type="predicted"/>
<evidence type="ECO:0000256" key="7">
    <source>
        <dbReference type="ARBA" id="ARBA00022782"/>
    </source>
</evidence>
<feature type="coiled-coil region" evidence="11">
    <location>
        <begin position="236"/>
        <end position="280"/>
    </location>
</feature>
<reference evidence="14 15" key="1">
    <citation type="submission" date="2025-05" db="UniProtKB">
        <authorList>
            <consortium name="RefSeq"/>
        </authorList>
    </citation>
    <scope>IDENTIFICATION</scope>
    <source>
        <tissue evidence="14 15">Muscle</tissue>
    </source>
</reference>
<keyword evidence="6" id="KW-0963">Cytoplasm</keyword>
<dbReference type="RefSeq" id="XP_022238430.1">
    <property type="nucleotide sequence ID" value="XM_022382722.1"/>
</dbReference>
<feature type="coiled-coil region" evidence="11">
    <location>
        <begin position="119"/>
        <end position="150"/>
    </location>
</feature>
<accession>A0ABM1S474</accession>
<feature type="region of interest" description="Disordered" evidence="12">
    <location>
        <begin position="565"/>
        <end position="589"/>
    </location>
</feature>
<keyword evidence="8 11" id="KW-0175">Coiled coil</keyword>
<evidence type="ECO:0000313" key="16">
    <source>
        <dbReference type="RefSeq" id="XP_022238431.1"/>
    </source>
</evidence>
<evidence type="ECO:0000313" key="13">
    <source>
        <dbReference type="Proteomes" id="UP000694941"/>
    </source>
</evidence>
<dbReference type="PANTHER" id="PTHR46822:SF1">
    <property type="entry name" value="COILED-COIL ALPHA-HELICAL ROD PROTEIN 1"/>
    <property type="match status" value="1"/>
</dbReference>
<dbReference type="RefSeq" id="XP_022238431.1">
    <property type="nucleotide sequence ID" value="XM_022382723.1"/>
</dbReference>
<protein>
    <recommendedName>
        <fullName evidence="4">Coiled-coil alpha-helical rod protein 1</fullName>
    </recommendedName>
    <alternativeName>
        <fullName evidence="10">Alpha-helical coiled-coil rod protein</fullName>
    </alternativeName>
</protein>
<dbReference type="RefSeq" id="XP_022238433.1">
    <property type="nucleotide sequence ID" value="XM_022382725.1"/>
</dbReference>
<dbReference type="Proteomes" id="UP000694941">
    <property type="component" value="Unplaced"/>
</dbReference>
<evidence type="ECO:0000256" key="2">
    <source>
        <dbReference type="ARBA" id="ARBA00004123"/>
    </source>
</evidence>
<keyword evidence="7" id="KW-0221">Differentiation</keyword>
<keyword evidence="9" id="KW-0539">Nucleus</keyword>
<dbReference type="RefSeq" id="XP_022238429.1">
    <property type="nucleotide sequence ID" value="XM_022382721.1"/>
</dbReference>
<evidence type="ECO:0000256" key="6">
    <source>
        <dbReference type="ARBA" id="ARBA00022490"/>
    </source>
</evidence>
<evidence type="ECO:0000256" key="5">
    <source>
        <dbReference type="ARBA" id="ARBA00022473"/>
    </source>
</evidence>
<gene>
    <name evidence="14 15 16 17" type="primary">LOC106456930</name>
</gene>
<evidence type="ECO:0000256" key="4">
    <source>
        <dbReference type="ARBA" id="ARBA00016468"/>
    </source>
</evidence>
<keyword evidence="13" id="KW-1185">Reference proteome</keyword>
<evidence type="ECO:0000313" key="14">
    <source>
        <dbReference type="RefSeq" id="XP_022238429.1"/>
    </source>
</evidence>
<comment type="subcellular location">
    <subcellularLocation>
        <location evidence="3">Cytoplasm</location>
    </subcellularLocation>
    <subcellularLocation>
        <location evidence="2">Nucleus</location>
    </subcellularLocation>
</comment>
<keyword evidence="5" id="KW-0217">Developmental protein</keyword>
<evidence type="ECO:0000256" key="1">
    <source>
        <dbReference type="ARBA" id="ARBA00003936"/>
    </source>
</evidence>
<dbReference type="Pfam" id="PF07111">
    <property type="entry name" value="HCR"/>
    <property type="match status" value="1"/>
</dbReference>
<feature type="coiled-coil region" evidence="11">
    <location>
        <begin position="360"/>
        <end position="544"/>
    </location>
</feature>
<evidence type="ECO:0000256" key="8">
    <source>
        <dbReference type="ARBA" id="ARBA00023054"/>
    </source>
</evidence>
<evidence type="ECO:0000256" key="10">
    <source>
        <dbReference type="ARBA" id="ARBA00031932"/>
    </source>
</evidence>
<dbReference type="InterPro" id="IPR009800">
    <property type="entry name" value="HCR"/>
</dbReference>